<comment type="cofactor">
    <cofactor evidence="6">
        <name>Zn(2+)</name>
        <dbReference type="ChEBI" id="CHEBI:29105"/>
    </cofactor>
    <text evidence="6">Binds 1 zinc ion per subunit.</text>
</comment>
<sequence>MKQLLGTAEFFDGTSAAVRSCQIWFDYDEMVLTDLAGDQEYVRWSAAKLLCDWTSPTVMLVEQNSPRSTAYIKITEDELAKTVERKIRLVAGLPKRENTKKIVFGSLASIALIAVALIYFLPAFSKYAVHNVPKSWEEKLGKNVEETLIPAFSEEKICKASSGQAALEQMAKRLTNGMDLPFEPVMTVVESKIPNAFALPGGRITILSKTLEVVDSPDELAAVLAHELGHVKYRHSMQQLINVAGTGIVFSMFIGDFTGGSIVASVGEAMLDSSYSRDMEREADLFAVQMLENAGVDPTGLASFLEKISKEHEHDNALTEALGFLSSHPPTKERVDTLNQAVNPDAKKDPVLPEWQWKSLKNICSETAELNA</sequence>
<dbReference type="Pfam" id="PF01435">
    <property type="entry name" value="Peptidase_M48"/>
    <property type="match status" value="1"/>
</dbReference>
<evidence type="ECO:0000256" key="5">
    <source>
        <dbReference type="ARBA" id="ARBA00023049"/>
    </source>
</evidence>
<evidence type="ECO:0000256" key="7">
    <source>
        <dbReference type="SAM" id="Phobius"/>
    </source>
</evidence>
<dbReference type="PANTHER" id="PTHR22726">
    <property type="entry name" value="METALLOENDOPEPTIDASE OMA1"/>
    <property type="match status" value="1"/>
</dbReference>
<dbReference type="InterPro" id="IPR051156">
    <property type="entry name" value="Mito/Outer_Membr_Metalloprot"/>
</dbReference>
<keyword evidence="7" id="KW-0812">Transmembrane</keyword>
<keyword evidence="1 6" id="KW-0645">Protease</keyword>
<gene>
    <name evidence="9" type="ORF">KGB56_00130</name>
</gene>
<accession>A0ABX8AMW8</accession>
<evidence type="ECO:0000313" key="10">
    <source>
        <dbReference type="Proteomes" id="UP000680706"/>
    </source>
</evidence>
<protein>
    <submittedName>
        <fullName evidence="9">M48 family metallopeptidase</fullName>
    </submittedName>
</protein>
<keyword evidence="2" id="KW-0479">Metal-binding</keyword>
<evidence type="ECO:0000256" key="4">
    <source>
        <dbReference type="ARBA" id="ARBA00022833"/>
    </source>
</evidence>
<evidence type="ECO:0000256" key="6">
    <source>
        <dbReference type="RuleBase" id="RU003983"/>
    </source>
</evidence>
<dbReference type="PANTHER" id="PTHR22726:SF1">
    <property type="entry name" value="METALLOENDOPEPTIDASE OMA1, MITOCHONDRIAL"/>
    <property type="match status" value="1"/>
</dbReference>
<keyword evidence="7" id="KW-0472">Membrane</keyword>
<keyword evidence="5 6" id="KW-0482">Metalloprotease</keyword>
<feature type="domain" description="Peptidase M48" evidence="8">
    <location>
        <begin position="164"/>
        <end position="340"/>
    </location>
</feature>
<proteinExistence type="inferred from homology"/>
<evidence type="ECO:0000256" key="1">
    <source>
        <dbReference type="ARBA" id="ARBA00022670"/>
    </source>
</evidence>
<comment type="similarity">
    <text evidence="6">Belongs to the peptidase M48 family.</text>
</comment>
<evidence type="ECO:0000259" key="8">
    <source>
        <dbReference type="Pfam" id="PF01435"/>
    </source>
</evidence>
<dbReference type="RefSeq" id="WP_075701049.1">
    <property type="nucleotide sequence ID" value="NZ_CP074126.1"/>
</dbReference>
<evidence type="ECO:0000313" key="9">
    <source>
        <dbReference type="EMBL" id="QUS55933.1"/>
    </source>
</evidence>
<evidence type="ECO:0000256" key="2">
    <source>
        <dbReference type="ARBA" id="ARBA00022723"/>
    </source>
</evidence>
<dbReference type="Gene3D" id="3.30.2010.10">
    <property type="entry name" value="Metalloproteases ('zincins'), catalytic domain"/>
    <property type="match status" value="1"/>
</dbReference>
<feature type="transmembrane region" description="Helical" evidence="7">
    <location>
        <begin position="102"/>
        <end position="121"/>
    </location>
</feature>
<keyword evidence="7" id="KW-1133">Transmembrane helix</keyword>
<dbReference type="CDD" id="cd07332">
    <property type="entry name" value="M48C_Oma1_like"/>
    <property type="match status" value="1"/>
</dbReference>
<reference evidence="9 10" key="1">
    <citation type="journal article" date="2021" name="Angew. Chem. Int. Ed. Engl.">
        <title>A novel family of nonribosomal peptides modulate collective behavior in Pseudovibrio bacteria isolated from marine sponges.</title>
        <authorList>
            <person name="Ioca L.P."/>
            <person name="Dai Y."/>
            <person name="Kunakom S."/>
            <person name="Diaz-Espinosa J."/>
            <person name="Krunic A."/>
            <person name="Crnkovic C.M."/>
            <person name="Orjala J."/>
            <person name="Sanchez L.M."/>
            <person name="Ferreira A.G."/>
            <person name="Berlinck R.G.S."/>
            <person name="Eustaquio A.S."/>
        </authorList>
    </citation>
    <scope>NUCLEOTIDE SEQUENCE [LARGE SCALE GENOMIC DNA]</scope>
    <source>
        <strain evidence="9 10">Ab134</strain>
    </source>
</reference>
<dbReference type="InterPro" id="IPR001915">
    <property type="entry name" value="Peptidase_M48"/>
</dbReference>
<name>A0ABX8AMW8_9HYPH</name>
<keyword evidence="4 6" id="KW-0862">Zinc</keyword>
<dbReference type="EMBL" id="CP074126">
    <property type="protein sequence ID" value="QUS55933.1"/>
    <property type="molecule type" value="Genomic_DNA"/>
</dbReference>
<dbReference type="Proteomes" id="UP000680706">
    <property type="component" value="Chromosome"/>
</dbReference>
<evidence type="ECO:0000256" key="3">
    <source>
        <dbReference type="ARBA" id="ARBA00022801"/>
    </source>
</evidence>
<organism evidence="9 10">
    <name type="scientific">Pseudovibrio brasiliensis</name>
    <dbReference type="NCBI Taxonomy" id="1898042"/>
    <lineage>
        <taxon>Bacteria</taxon>
        <taxon>Pseudomonadati</taxon>
        <taxon>Pseudomonadota</taxon>
        <taxon>Alphaproteobacteria</taxon>
        <taxon>Hyphomicrobiales</taxon>
        <taxon>Stappiaceae</taxon>
        <taxon>Pseudovibrio</taxon>
    </lineage>
</organism>
<keyword evidence="10" id="KW-1185">Reference proteome</keyword>
<keyword evidence="3 6" id="KW-0378">Hydrolase</keyword>